<dbReference type="EMBL" id="JACOOI010000041">
    <property type="protein sequence ID" value="MBC5645964.1"/>
    <property type="molecule type" value="Genomic_DNA"/>
</dbReference>
<name>A0ABR7EA25_9BACT</name>
<accession>A0ABR7EA25</accession>
<organism evidence="1 2">
    <name type="scientific">Parabacteroides segnis</name>
    <dbReference type="NCBI Taxonomy" id="2763058"/>
    <lineage>
        <taxon>Bacteria</taxon>
        <taxon>Pseudomonadati</taxon>
        <taxon>Bacteroidota</taxon>
        <taxon>Bacteroidia</taxon>
        <taxon>Bacteroidales</taxon>
        <taxon>Tannerellaceae</taxon>
        <taxon>Parabacteroides</taxon>
    </lineage>
</organism>
<reference evidence="1 2" key="1">
    <citation type="submission" date="2020-08" db="EMBL/GenBank/DDBJ databases">
        <title>Genome public.</title>
        <authorList>
            <person name="Liu C."/>
            <person name="Sun Q."/>
        </authorList>
    </citation>
    <scope>NUCLEOTIDE SEQUENCE [LARGE SCALE GENOMIC DNA]</scope>
    <source>
        <strain evidence="1 2">BX2</strain>
    </source>
</reference>
<evidence type="ECO:0008006" key="3">
    <source>
        <dbReference type="Google" id="ProtNLM"/>
    </source>
</evidence>
<sequence>MKYKSLQFFQITSDKNIESCAENVFLPLKSDRISTGEIPCMSLINKVMRFVLMLFVALPLTLKAQLELEGTVQTRVNDPAVTVTVDRSSIKAG</sequence>
<keyword evidence="2" id="KW-1185">Reference proteome</keyword>
<gene>
    <name evidence="1" type="ORF">H8S77_24115</name>
</gene>
<comment type="caution">
    <text evidence="1">The sequence shown here is derived from an EMBL/GenBank/DDBJ whole genome shotgun (WGS) entry which is preliminary data.</text>
</comment>
<dbReference type="RefSeq" id="WP_186961538.1">
    <property type="nucleotide sequence ID" value="NZ_JACOOI010000041.1"/>
</dbReference>
<protein>
    <recommendedName>
        <fullName evidence="3">DUF3868 domain-containing protein</fullName>
    </recommendedName>
</protein>
<proteinExistence type="predicted"/>
<evidence type="ECO:0000313" key="1">
    <source>
        <dbReference type="EMBL" id="MBC5645964.1"/>
    </source>
</evidence>
<evidence type="ECO:0000313" key="2">
    <source>
        <dbReference type="Proteomes" id="UP000644010"/>
    </source>
</evidence>
<dbReference type="Proteomes" id="UP000644010">
    <property type="component" value="Unassembled WGS sequence"/>
</dbReference>